<dbReference type="RefSeq" id="WP_344617684.1">
    <property type="nucleotide sequence ID" value="NZ_BAAARV010000077.1"/>
</dbReference>
<feature type="compositionally biased region" description="Basic and acidic residues" evidence="1">
    <location>
        <begin position="1"/>
        <end position="12"/>
    </location>
</feature>
<comment type="caution">
    <text evidence="2">The sequence shown here is derived from an EMBL/GenBank/DDBJ whole genome shotgun (WGS) entry which is preliminary data.</text>
</comment>
<name>A0ABN3HBA6_9ACTN</name>
<evidence type="ECO:0000313" key="3">
    <source>
        <dbReference type="Proteomes" id="UP001501444"/>
    </source>
</evidence>
<sequence>MATIIDKPENPVEHPAAAERPAAAPRKPGRARLALGAVALAAVAGLAGWQAPHAVDALSKPKYLGENADQVATALGCSGYTRAAKHDNAVYRYRDQGTCTIDGTVVTITTFDTVADGHTFEAVMQAVIPVLHPTWSGASYAAGDGWNVADARNLTPEIATLAVQRLGMGATHVIPAGASS</sequence>
<dbReference type="EMBL" id="BAAARV010000077">
    <property type="protein sequence ID" value="GAA2374878.1"/>
    <property type="molecule type" value="Genomic_DNA"/>
</dbReference>
<feature type="region of interest" description="Disordered" evidence="1">
    <location>
        <begin position="1"/>
        <end position="26"/>
    </location>
</feature>
<reference evidence="2 3" key="1">
    <citation type="journal article" date="2019" name="Int. J. Syst. Evol. Microbiol.">
        <title>The Global Catalogue of Microorganisms (GCM) 10K type strain sequencing project: providing services to taxonomists for standard genome sequencing and annotation.</title>
        <authorList>
            <consortium name="The Broad Institute Genomics Platform"/>
            <consortium name="The Broad Institute Genome Sequencing Center for Infectious Disease"/>
            <person name="Wu L."/>
            <person name="Ma J."/>
        </authorList>
    </citation>
    <scope>NUCLEOTIDE SEQUENCE [LARGE SCALE GENOMIC DNA]</scope>
    <source>
        <strain evidence="2 3">JCM 3272</strain>
    </source>
</reference>
<accession>A0ABN3HBA6</accession>
<evidence type="ECO:0000256" key="1">
    <source>
        <dbReference type="SAM" id="MobiDB-lite"/>
    </source>
</evidence>
<evidence type="ECO:0008006" key="4">
    <source>
        <dbReference type="Google" id="ProtNLM"/>
    </source>
</evidence>
<keyword evidence="3" id="KW-1185">Reference proteome</keyword>
<dbReference type="Proteomes" id="UP001501444">
    <property type="component" value="Unassembled WGS sequence"/>
</dbReference>
<organism evidence="2 3">
    <name type="scientific">Dactylosporangium salmoneum</name>
    <dbReference type="NCBI Taxonomy" id="53361"/>
    <lineage>
        <taxon>Bacteria</taxon>
        <taxon>Bacillati</taxon>
        <taxon>Actinomycetota</taxon>
        <taxon>Actinomycetes</taxon>
        <taxon>Micromonosporales</taxon>
        <taxon>Micromonosporaceae</taxon>
        <taxon>Dactylosporangium</taxon>
    </lineage>
</organism>
<proteinExistence type="predicted"/>
<protein>
    <recommendedName>
        <fullName evidence="4">DUF732 domain-containing protein</fullName>
    </recommendedName>
</protein>
<gene>
    <name evidence="2" type="ORF">GCM10010170_078210</name>
</gene>
<evidence type="ECO:0000313" key="2">
    <source>
        <dbReference type="EMBL" id="GAA2374878.1"/>
    </source>
</evidence>